<gene>
    <name evidence="1" type="ORF">GSTENG00031125001</name>
</gene>
<dbReference type="EMBL" id="CAAE01015008">
    <property type="protein sequence ID" value="CAG09727.1"/>
    <property type="molecule type" value="Genomic_DNA"/>
</dbReference>
<dbReference type="KEGG" id="tng:GSTEN00031125G001"/>
<dbReference type="OrthoDB" id="9536916at2759"/>
<comment type="caution">
    <text evidence="1">The sequence shown here is derived from an EMBL/GenBank/DDBJ whole genome shotgun (WGS) entry which is preliminary data.</text>
</comment>
<reference evidence="1" key="1">
    <citation type="journal article" date="2004" name="Nature">
        <title>Genome duplication in the teleost fish Tetraodon nigroviridis reveals the early vertebrate proto-karyotype.</title>
        <authorList>
            <person name="Jaillon O."/>
            <person name="Aury J.-M."/>
            <person name="Brunet F."/>
            <person name="Petit J.-L."/>
            <person name="Stange-Thomann N."/>
            <person name="Mauceli E."/>
            <person name="Bouneau L."/>
            <person name="Fischer C."/>
            <person name="Ozouf-Costaz C."/>
            <person name="Bernot A."/>
            <person name="Nicaud S."/>
            <person name="Jaffe D."/>
            <person name="Fisher S."/>
            <person name="Lutfalla G."/>
            <person name="Dossat C."/>
            <person name="Segurens B."/>
            <person name="Dasilva C."/>
            <person name="Salanoubat M."/>
            <person name="Levy M."/>
            <person name="Boudet N."/>
            <person name="Castellano S."/>
            <person name="Anthouard V."/>
            <person name="Jubin C."/>
            <person name="Castelli V."/>
            <person name="Katinka M."/>
            <person name="Vacherie B."/>
            <person name="Biemont C."/>
            <person name="Skalli Z."/>
            <person name="Cattolico L."/>
            <person name="Poulain J."/>
            <person name="De Berardinis V."/>
            <person name="Cruaud C."/>
            <person name="Duprat S."/>
            <person name="Brottier P."/>
            <person name="Coutanceau J.-P."/>
            <person name="Gouzy J."/>
            <person name="Parra G."/>
            <person name="Lardier G."/>
            <person name="Chapple C."/>
            <person name="McKernan K.J."/>
            <person name="McEwan P."/>
            <person name="Bosak S."/>
            <person name="Kellis M."/>
            <person name="Volff J.-N."/>
            <person name="Guigo R."/>
            <person name="Zody M.C."/>
            <person name="Mesirov J."/>
            <person name="Lindblad-Toh K."/>
            <person name="Birren B."/>
            <person name="Nusbaum C."/>
            <person name="Kahn D."/>
            <person name="Robinson-Rechavi M."/>
            <person name="Laudet V."/>
            <person name="Schachter V."/>
            <person name="Quetier F."/>
            <person name="Saurin W."/>
            <person name="Scarpelli C."/>
            <person name="Wincker P."/>
            <person name="Lander E.S."/>
            <person name="Weissenbach J."/>
            <person name="Roest Crollius H."/>
        </authorList>
    </citation>
    <scope>NUCLEOTIDE SEQUENCE [LARGE SCALE GENOMIC DNA]</scope>
</reference>
<accession>Q4RPF5</accession>
<sequence length="102" mass="11351">MVASTCNILLINSRKEDASGWHQLQWVKHWESRRGRGKTRLDGLQASHCMGPGRADKYAGGLQTRRAIEVNMQKALAEASETCTQECLILGHSDSCWMPPAL</sequence>
<dbReference type="AlphaFoldDB" id="Q4RPF5"/>
<reference evidence="1" key="2">
    <citation type="submission" date="2004-02" db="EMBL/GenBank/DDBJ databases">
        <authorList>
            <consortium name="Genoscope"/>
            <consortium name="Whitehead Institute Centre for Genome Research"/>
        </authorList>
    </citation>
    <scope>NUCLEOTIDE SEQUENCE</scope>
</reference>
<evidence type="ECO:0000313" key="1">
    <source>
        <dbReference type="EMBL" id="CAG09727.1"/>
    </source>
</evidence>
<organism evidence="1">
    <name type="scientific">Tetraodon nigroviridis</name>
    <name type="common">Spotted green pufferfish</name>
    <name type="synonym">Chelonodon nigroviridis</name>
    <dbReference type="NCBI Taxonomy" id="99883"/>
    <lineage>
        <taxon>Eukaryota</taxon>
        <taxon>Metazoa</taxon>
        <taxon>Chordata</taxon>
        <taxon>Craniata</taxon>
        <taxon>Vertebrata</taxon>
        <taxon>Euteleostomi</taxon>
        <taxon>Actinopterygii</taxon>
        <taxon>Neopterygii</taxon>
        <taxon>Teleostei</taxon>
        <taxon>Neoteleostei</taxon>
        <taxon>Acanthomorphata</taxon>
        <taxon>Eupercaria</taxon>
        <taxon>Tetraodontiformes</taxon>
        <taxon>Tetradontoidea</taxon>
        <taxon>Tetraodontidae</taxon>
        <taxon>Tetraodon</taxon>
    </lineage>
</organism>
<feature type="non-terminal residue" evidence="1">
    <location>
        <position position="1"/>
    </location>
</feature>
<protein>
    <submittedName>
        <fullName evidence="1">(spotted green pufferfish) hypothetical protein</fullName>
    </submittedName>
</protein>
<proteinExistence type="predicted"/>
<name>Q4RPF5_TETNG</name>